<dbReference type="InterPro" id="IPR056884">
    <property type="entry name" value="NPHP3-like_N"/>
</dbReference>
<keyword evidence="1 3" id="KW-0853">WD repeat</keyword>
<dbReference type="PANTHER" id="PTHR10622:SF13">
    <property type="entry name" value="NACHT DOMAIN-CONTAINING PROTEIN"/>
    <property type="match status" value="1"/>
</dbReference>
<evidence type="ECO:0000259" key="4">
    <source>
        <dbReference type="PROSITE" id="PS50837"/>
    </source>
</evidence>
<dbReference type="Proteomes" id="UP000799424">
    <property type="component" value="Unassembled WGS sequence"/>
</dbReference>
<dbReference type="Pfam" id="PF24883">
    <property type="entry name" value="NPHP3_N"/>
    <property type="match status" value="1"/>
</dbReference>
<feature type="domain" description="NACHT" evidence="4">
    <location>
        <begin position="241"/>
        <end position="356"/>
    </location>
</feature>
<dbReference type="PROSITE" id="PS00678">
    <property type="entry name" value="WD_REPEATS_1"/>
    <property type="match status" value="1"/>
</dbReference>
<sequence length="792" mass="89702">MRLLKYGEDDCLTITTFDENAIPRYAILSHTWGEDAEEVTFADLAQDDGKHKPGYEKICFCGEQAQQDRLKYFWVDSCCINKSDKAELSHAIQSMFRWYQNATKCYVYLSDEPAFKSSRWFMRGWTLQELLAPSISLIKKITGIPYEGLDGAPLPQFGYSLLGIFDVKIAPAYSEGAASAFKRLKDKIDKNEICVRDIRHTDPRHDKKRIEDTKGGLLADSYRRVLNNTTFQQWQQDPQSGLLWVKGDPGKGKTMLLCGIINELQKATNDATVSHFFCQATDSRLNSATAVLRGLLYMLVVQQPSLISHLRKKHDYAGKSLFEDANAWIALTEIFVDVLRDPSLRPTCLIIDAIDECVTADLPKLLEFIAKQSRNWLHIEAQLDRAEHRHLTINANNTFLWVALVCQDLQATANRHVLKKLALFPPRLDSLYKRMMHQISESDDAKICRGILASTAISYRPMTIPELAALVEQLEDFVNDLELVREIVSLCGSFLTLRDDTVYFVHQSAKDFLLAKALSEVFPMGTNSVHQAMFSNSLAVLSRTLHRDMYGLKTLGTPVEHVQPPELNPLAASRYSFAEAQVKAVDVFLRKNYLYWLEGLSLCTSLGQGVVSMTKLWLALQETRDQNKFIQLVQDAQRFIMYHRGAIESYPLQTYASALVFIPTDSMIRRLFHHEEPEEITIRPAMNDKWSACLQTLEGHSDYVNSVAFSHDSTRLASASSDSTIKIWDASSGACLQTLEGYSGDVSSAELASILMLQHSDKILIKPYQPVRQRVSISSDNIWVSDDTQYQL</sequence>
<dbReference type="InterPro" id="IPR019775">
    <property type="entry name" value="WD40_repeat_CS"/>
</dbReference>
<dbReference type="Pfam" id="PF06985">
    <property type="entry name" value="HET"/>
    <property type="match status" value="1"/>
</dbReference>
<name>A0A6A6ZJ55_9PLEO</name>
<accession>A0A6A6ZJ55</accession>
<dbReference type="SUPFAM" id="SSF50978">
    <property type="entry name" value="WD40 repeat-like"/>
    <property type="match status" value="1"/>
</dbReference>
<feature type="repeat" description="WD" evidence="3">
    <location>
        <begin position="697"/>
        <end position="738"/>
    </location>
</feature>
<dbReference type="PROSITE" id="PS50082">
    <property type="entry name" value="WD_REPEATS_2"/>
    <property type="match status" value="1"/>
</dbReference>
<proteinExistence type="predicted"/>
<dbReference type="PROSITE" id="PS50837">
    <property type="entry name" value="NACHT"/>
    <property type="match status" value="1"/>
</dbReference>
<dbReference type="InterPro" id="IPR007111">
    <property type="entry name" value="NACHT_NTPase"/>
</dbReference>
<gene>
    <name evidence="5" type="ORF">CC86DRAFT_449170</name>
</gene>
<dbReference type="Gene3D" id="3.40.50.300">
    <property type="entry name" value="P-loop containing nucleotide triphosphate hydrolases"/>
    <property type="match status" value="1"/>
</dbReference>
<dbReference type="Pfam" id="PF00400">
    <property type="entry name" value="WD40"/>
    <property type="match status" value="1"/>
</dbReference>
<dbReference type="Gene3D" id="2.130.10.10">
    <property type="entry name" value="YVTN repeat-like/Quinoprotein amine dehydrogenase"/>
    <property type="match status" value="1"/>
</dbReference>
<protein>
    <submittedName>
        <fullName evidence="5">HET-domain-containing protein</fullName>
    </submittedName>
</protein>
<keyword evidence="2" id="KW-0677">Repeat</keyword>
<dbReference type="InterPro" id="IPR001680">
    <property type="entry name" value="WD40_rpt"/>
</dbReference>
<evidence type="ECO:0000256" key="2">
    <source>
        <dbReference type="ARBA" id="ARBA00022737"/>
    </source>
</evidence>
<organism evidence="5 6">
    <name type="scientific">Ophiobolus disseminans</name>
    <dbReference type="NCBI Taxonomy" id="1469910"/>
    <lineage>
        <taxon>Eukaryota</taxon>
        <taxon>Fungi</taxon>
        <taxon>Dikarya</taxon>
        <taxon>Ascomycota</taxon>
        <taxon>Pezizomycotina</taxon>
        <taxon>Dothideomycetes</taxon>
        <taxon>Pleosporomycetidae</taxon>
        <taxon>Pleosporales</taxon>
        <taxon>Pleosporineae</taxon>
        <taxon>Phaeosphaeriaceae</taxon>
        <taxon>Ophiobolus</taxon>
    </lineage>
</organism>
<evidence type="ECO:0000256" key="3">
    <source>
        <dbReference type="PROSITE-ProRule" id="PRU00221"/>
    </source>
</evidence>
<dbReference type="InterPro" id="IPR010730">
    <property type="entry name" value="HET"/>
</dbReference>
<dbReference type="SMART" id="SM00320">
    <property type="entry name" value="WD40"/>
    <property type="match status" value="1"/>
</dbReference>
<reference evidence="5" key="1">
    <citation type="journal article" date="2020" name="Stud. Mycol.">
        <title>101 Dothideomycetes genomes: a test case for predicting lifestyles and emergence of pathogens.</title>
        <authorList>
            <person name="Haridas S."/>
            <person name="Albert R."/>
            <person name="Binder M."/>
            <person name="Bloem J."/>
            <person name="Labutti K."/>
            <person name="Salamov A."/>
            <person name="Andreopoulos B."/>
            <person name="Baker S."/>
            <person name="Barry K."/>
            <person name="Bills G."/>
            <person name="Bluhm B."/>
            <person name="Cannon C."/>
            <person name="Castanera R."/>
            <person name="Culley D."/>
            <person name="Daum C."/>
            <person name="Ezra D."/>
            <person name="Gonzalez J."/>
            <person name="Henrissat B."/>
            <person name="Kuo A."/>
            <person name="Liang C."/>
            <person name="Lipzen A."/>
            <person name="Lutzoni F."/>
            <person name="Magnuson J."/>
            <person name="Mondo S."/>
            <person name="Nolan M."/>
            <person name="Ohm R."/>
            <person name="Pangilinan J."/>
            <person name="Park H.-J."/>
            <person name="Ramirez L."/>
            <person name="Alfaro M."/>
            <person name="Sun H."/>
            <person name="Tritt A."/>
            <person name="Yoshinaga Y."/>
            <person name="Zwiers L.-H."/>
            <person name="Turgeon B."/>
            <person name="Goodwin S."/>
            <person name="Spatafora J."/>
            <person name="Crous P."/>
            <person name="Grigoriev I."/>
        </authorList>
    </citation>
    <scope>NUCLEOTIDE SEQUENCE</scope>
    <source>
        <strain evidence="5">CBS 113818</strain>
    </source>
</reference>
<dbReference type="PANTHER" id="PTHR10622">
    <property type="entry name" value="HET DOMAIN-CONTAINING PROTEIN"/>
    <property type="match status" value="1"/>
</dbReference>
<dbReference type="OrthoDB" id="538223at2759"/>
<dbReference type="PROSITE" id="PS50294">
    <property type="entry name" value="WD_REPEATS_REGION"/>
    <property type="match status" value="1"/>
</dbReference>
<dbReference type="EMBL" id="MU006239">
    <property type="protein sequence ID" value="KAF2820928.1"/>
    <property type="molecule type" value="Genomic_DNA"/>
</dbReference>
<dbReference type="InterPro" id="IPR027417">
    <property type="entry name" value="P-loop_NTPase"/>
</dbReference>
<evidence type="ECO:0000313" key="5">
    <source>
        <dbReference type="EMBL" id="KAF2820928.1"/>
    </source>
</evidence>
<evidence type="ECO:0000256" key="1">
    <source>
        <dbReference type="ARBA" id="ARBA00022574"/>
    </source>
</evidence>
<dbReference type="InterPro" id="IPR015943">
    <property type="entry name" value="WD40/YVTN_repeat-like_dom_sf"/>
</dbReference>
<dbReference type="AlphaFoldDB" id="A0A6A6ZJ55"/>
<dbReference type="InterPro" id="IPR036322">
    <property type="entry name" value="WD40_repeat_dom_sf"/>
</dbReference>
<evidence type="ECO:0000313" key="6">
    <source>
        <dbReference type="Proteomes" id="UP000799424"/>
    </source>
</evidence>
<keyword evidence="6" id="KW-1185">Reference proteome</keyword>